<dbReference type="Proteomes" id="UP001058074">
    <property type="component" value="Unassembled WGS sequence"/>
</dbReference>
<proteinExistence type="predicted"/>
<evidence type="ECO:0000313" key="1">
    <source>
        <dbReference type="EMBL" id="GKX65129.1"/>
    </source>
</evidence>
<comment type="caution">
    <text evidence="1">The sequence shown here is derived from an EMBL/GenBank/DDBJ whole genome shotgun (WGS) entry which is preliminary data.</text>
</comment>
<gene>
    <name evidence="1" type="ORF">rsdtw13_03870</name>
</gene>
<name>A0ACB5R7G6_9CLOT</name>
<dbReference type="EMBL" id="BROD01000001">
    <property type="protein sequence ID" value="GKX65129.1"/>
    <property type="molecule type" value="Genomic_DNA"/>
</dbReference>
<evidence type="ECO:0000313" key="2">
    <source>
        <dbReference type="Proteomes" id="UP001058074"/>
    </source>
</evidence>
<accession>A0ACB5R7G6</accession>
<organism evidence="1 2">
    <name type="scientific">Inconstantimicrobium mannanitabidum</name>
    <dbReference type="NCBI Taxonomy" id="1604901"/>
    <lineage>
        <taxon>Bacteria</taxon>
        <taxon>Bacillati</taxon>
        <taxon>Bacillota</taxon>
        <taxon>Clostridia</taxon>
        <taxon>Eubacteriales</taxon>
        <taxon>Clostridiaceae</taxon>
        <taxon>Inconstantimicrobium</taxon>
    </lineage>
</organism>
<reference evidence="1" key="1">
    <citation type="journal article" date="2025" name="Int. J. Syst. Evol. Microbiol.">
        <title>Inconstantimicrobium mannanitabidum sp. nov., a novel member of the family Clostridiaceae isolated from anoxic soil under the treatment of reductive soil disinfestation.</title>
        <authorList>
            <person name="Ueki A."/>
            <person name="Tonouchi A."/>
            <person name="Honma S."/>
            <person name="Kaku N."/>
            <person name="Ueki K."/>
        </authorList>
    </citation>
    <scope>NUCLEOTIDE SEQUENCE</scope>
    <source>
        <strain evidence="1">TW13</strain>
    </source>
</reference>
<keyword evidence="2" id="KW-1185">Reference proteome</keyword>
<sequence length="124" mass="14088">MIKVVLKKENENIIGFEMEGHALSQSEMDSTTGDVFDMICNSVSVLSQSILIGIVEVLKFKANYEVRDGFLNIDLKNLPKQEIEKSQVMMKTFELSLESILISLDQSVGNKKRCKYIKILKEEV</sequence>
<protein>
    <submittedName>
        <fullName evidence="1">Uncharacterized protein</fullName>
    </submittedName>
</protein>